<dbReference type="EMBL" id="SZYD01000013">
    <property type="protein sequence ID" value="KAD4384643.1"/>
    <property type="molecule type" value="Genomic_DNA"/>
</dbReference>
<accession>A0A5N6N484</accession>
<reference evidence="2 3" key="1">
    <citation type="submission" date="2019-05" db="EMBL/GenBank/DDBJ databases">
        <title>Mikania micrantha, genome provides insights into the molecular mechanism of rapid growth.</title>
        <authorList>
            <person name="Liu B."/>
        </authorList>
    </citation>
    <scope>NUCLEOTIDE SEQUENCE [LARGE SCALE GENOMIC DNA]</scope>
    <source>
        <strain evidence="2">NLD-2019</strain>
        <tissue evidence="2">Leaf</tissue>
    </source>
</reference>
<evidence type="ECO:0000313" key="3">
    <source>
        <dbReference type="Proteomes" id="UP000326396"/>
    </source>
</evidence>
<proteinExistence type="predicted"/>
<keyword evidence="3" id="KW-1185">Reference proteome</keyword>
<evidence type="ECO:0000256" key="1">
    <source>
        <dbReference type="SAM" id="MobiDB-lite"/>
    </source>
</evidence>
<feature type="region of interest" description="Disordered" evidence="1">
    <location>
        <begin position="204"/>
        <end position="236"/>
    </location>
</feature>
<sequence length="247" mass="27689">MFRQLPHRLLNRSTISAVVRRPYSTEVSTDASTGDSAFVEAWKKVAPNIDPPKTPIQYMEPRPPTPSTLLSKLTVNFVLPYAAELSKAEEMEEIEAANRAAVESCHKILSILANKPQDQVQYQNLMVQTGYDVVKFKKVVTLLDNGVGHARVKMVKKFAAPVPQNMLQDKPTTISHHQPPKPLKFLLESHPIQEIGSNVVKNTLTLGNHNHQPTLELSSNGKHSHHIPQNTPHPSANYHFLQQQKLK</sequence>
<protein>
    <submittedName>
        <fullName evidence="2">Uncharacterized protein</fullName>
    </submittedName>
</protein>
<organism evidence="2 3">
    <name type="scientific">Mikania micrantha</name>
    <name type="common">bitter vine</name>
    <dbReference type="NCBI Taxonomy" id="192012"/>
    <lineage>
        <taxon>Eukaryota</taxon>
        <taxon>Viridiplantae</taxon>
        <taxon>Streptophyta</taxon>
        <taxon>Embryophyta</taxon>
        <taxon>Tracheophyta</taxon>
        <taxon>Spermatophyta</taxon>
        <taxon>Magnoliopsida</taxon>
        <taxon>eudicotyledons</taxon>
        <taxon>Gunneridae</taxon>
        <taxon>Pentapetalae</taxon>
        <taxon>asterids</taxon>
        <taxon>campanulids</taxon>
        <taxon>Asterales</taxon>
        <taxon>Asteraceae</taxon>
        <taxon>Asteroideae</taxon>
        <taxon>Heliantheae alliance</taxon>
        <taxon>Eupatorieae</taxon>
        <taxon>Mikania</taxon>
    </lineage>
</organism>
<dbReference type="OrthoDB" id="1747244at2759"/>
<dbReference type="AlphaFoldDB" id="A0A5N6N484"/>
<comment type="caution">
    <text evidence="2">The sequence shown here is derived from an EMBL/GenBank/DDBJ whole genome shotgun (WGS) entry which is preliminary data.</text>
</comment>
<name>A0A5N6N484_9ASTR</name>
<evidence type="ECO:0000313" key="2">
    <source>
        <dbReference type="EMBL" id="KAD4384643.1"/>
    </source>
</evidence>
<gene>
    <name evidence="2" type="ORF">E3N88_24811</name>
</gene>
<dbReference type="Proteomes" id="UP000326396">
    <property type="component" value="Linkage Group LG3"/>
</dbReference>